<reference evidence="1" key="1">
    <citation type="submission" date="2018-01" db="EMBL/GenBank/DDBJ databases">
        <authorList>
            <person name="Krukenberg V."/>
        </authorList>
    </citation>
    <scope>NUCLEOTIDE SEQUENCE</scope>
    <source>
        <strain evidence="1">E20ANME2</strain>
    </source>
</reference>
<name>A0AC61KY72_9EURY</name>
<dbReference type="EMBL" id="PQXF01000078">
    <property type="protein sequence ID" value="PXF56903.1"/>
    <property type="molecule type" value="Genomic_DNA"/>
</dbReference>
<sequence length="304" mass="32478">MDPAMGMGLVALMGAAATVAGCSEDLESDIGSQSNPNSQVQLAAQVGYPHRIFNKAISGEPPSNAMYCAVGAGVAMVLMSESVMSASPLIAIAIGAFVAALLNGVFATTSYMGRSASQTRFNQYVYMDVLRNQILSLMGHAYITTFCIVLLSYVMWNQHLINHPFPFPVIALIWGLCVGAIGSSTGDVHYGAEREFQDFKFGAGLNAADSGNITRYAEAGIRSSLDNAWFCSKFGGPATGIAFGMVVFLDNWRSTAFAEVLNGWGAVLVGLAIVILLVIYNRQIETYARKKYGPYPEYAGDIEA</sequence>
<proteinExistence type="predicted"/>
<protein>
    <submittedName>
        <fullName evidence="1">Tetrahydromethanopterin S-methyltransferase subunit E</fullName>
    </submittedName>
</protein>
<dbReference type="Proteomes" id="UP000248329">
    <property type="component" value="Unassembled WGS sequence"/>
</dbReference>
<gene>
    <name evidence="1" type="ORF">C4B59_16115</name>
</gene>
<comment type="caution">
    <text evidence="1">The sequence shown here is derived from an EMBL/GenBank/DDBJ whole genome shotgun (WGS) entry which is preliminary data.</text>
</comment>
<accession>A0AC61KY72</accession>
<evidence type="ECO:0000313" key="2">
    <source>
        <dbReference type="Proteomes" id="UP000248329"/>
    </source>
</evidence>
<evidence type="ECO:0000313" key="1">
    <source>
        <dbReference type="EMBL" id="PXF56903.1"/>
    </source>
</evidence>
<organism evidence="1 2">
    <name type="scientific">Candidatus Methanogaster sp</name>
    <dbReference type="NCBI Taxonomy" id="3386292"/>
    <lineage>
        <taxon>Archaea</taxon>
        <taxon>Methanobacteriati</taxon>
        <taxon>Methanobacteriota</taxon>
        <taxon>Stenosarchaea group</taxon>
        <taxon>Methanomicrobia</taxon>
        <taxon>Methanosarcinales</taxon>
        <taxon>ANME-2 cluster</taxon>
        <taxon>Candidatus Methanogasteraceae</taxon>
        <taxon>Candidatus Methanogaster</taxon>
    </lineage>
</organism>